<sequence length="73" mass="8311">AHSHLEWIPFLCDFVIVRSSTHESLDLEYSILGVVSSSLLSLFSHFLEHTAKVNDGRGDFVSLIIRHNFNLSR</sequence>
<dbReference type="EMBL" id="BTSY01000006">
    <property type="protein sequence ID" value="GMT32305.1"/>
    <property type="molecule type" value="Genomic_DNA"/>
</dbReference>
<dbReference type="AlphaFoldDB" id="A0AAV5WNY3"/>
<reference evidence="1" key="1">
    <citation type="submission" date="2023-10" db="EMBL/GenBank/DDBJ databases">
        <title>Genome assembly of Pristionchus species.</title>
        <authorList>
            <person name="Yoshida K."/>
            <person name="Sommer R.J."/>
        </authorList>
    </citation>
    <scope>NUCLEOTIDE SEQUENCE</scope>
    <source>
        <strain evidence="1">RS5133</strain>
    </source>
</reference>
<evidence type="ECO:0000313" key="2">
    <source>
        <dbReference type="Proteomes" id="UP001432322"/>
    </source>
</evidence>
<feature type="non-terminal residue" evidence="1">
    <location>
        <position position="1"/>
    </location>
</feature>
<evidence type="ECO:0000313" key="1">
    <source>
        <dbReference type="EMBL" id="GMT32305.1"/>
    </source>
</evidence>
<name>A0AAV5WNY3_9BILA</name>
<accession>A0AAV5WNY3</accession>
<protein>
    <submittedName>
        <fullName evidence="1">Uncharacterized protein</fullName>
    </submittedName>
</protein>
<organism evidence="1 2">
    <name type="scientific">Pristionchus fissidentatus</name>
    <dbReference type="NCBI Taxonomy" id="1538716"/>
    <lineage>
        <taxon>Eukaryota</taxon>
        <taxon>Metazoa</taxon>
        <taxon>Ecdysozoa</taxon>
        <taxon>Nematoda</taxon>
        <taxon>Chromadorea</taxon>
        <taxon>Rhabditida</taxon>
        <taxon>Rhabditina</taxon>
        <taxon>Diplogasteromorpha</taxon>
        <taxon>Diplogasteroidea</taxon>
        <taxon>Neodiplogasteridae</taxon>
        <taxon>Pristionchus</taxon>
    </lineage>
</organism>
<keyword evidence="2" id="KW-1185">Reference proteome</keyword>
<proteinExistence type="predicted"/>
<comment type="caution">
    <text evidence="1">The sequence shown here is derived from an EMBL/GenBank/DDBJ whole genome shotgun (WGS) entry which is preliminary data.</text>
</comment>
<dbReference type="Proteomes" id="UP001432322">
    <property type="component" value="Unassembled WGS sequence"/>
</dbReference>
<gene>
    <name evidence="1" type="ORF">PFISCL1PPCAC_23602</name>
</gene>